<comment type="subcellular location">
    <subcellularLocation>
        <location evidence="1">Membrane</location>
        <topology evidence="1">Multi-pass membrane protein</topology>
    </subcellularLocation>
</comment>
<dbReference type="PANTHER" id="PTHR30028:SF0">
    <property type="entry name" value="PROTEIN ALUMINUM SENSITIVE 3"/>
    <property type="match status" value="1"/>
</dbReference>
<comment type="caution">
    <text evidence="8">The sequence shown here is derived from an EMBL/GenBank/DDBJ whole genome shotgun (WGS) entry which is preliminary data.</text>
</comment>
<sequence length="549" mass="55400">MGWPAPSEPSELPPPAPGPTNDGTIHLSPIAVTLAAAVLSINAIISLKFKLGLHTQLVVASVRMVVQLSLLGYLLVPIFSYDRWWLVLVYGGVMMAVASLEAVQRPSYTFQGMLPNTLLAMAGSSGLLLSYTVLVVLSVRPVWEAQYVIPLLGMIAGNATTAISVGLNAVTEDLAANRAVTEYLLALGANRYEATEEAVRRALKVSMTPLLNQMSVMGVVSIPGMMTGQILAGGDPAQAARYQMVIMFVIGAATCLASVTSVYLAVLHIVDSTHTFRAERLIRKQRAAGAAAMLAAWRAAARRHWAIARRKGTALGNCLAAACCCCLCPPVSPRRTRAGVADGSRRLNPYGTGGSGPATASAWFWPSARASGGGAAAAAGGGSAATPLRAPLLGRSGAVSTAVGTNSGGSSYGYLSHSGGGGGHTLHERLLSAGSATSSVLTAGLDAGLASPQSPRSLGLLGASPPPQTPAAATAAAATMTLQPQPQQLYAGGVRGTGGRGGGEGEENGSGGEAAGGGGGAGVQGGLYDTEEGGTAGLHEQGQGSAAAE</sequence>
<evidence type="ECO:0000256" key="3">
    <source>
        <dbReference type="ARBA" id="ARBA00022692"/>
    </source>
</evidence>
<dbReference type="PANTHER" id="PTHR30028">
    <property type="entry name" value="UPF0014 INNER MEMBRANE PROTEIN YBBM-RELATED"/>
    <property type="match status" value="1"/>
</dbReference>
<feature type="transmembrane region" description="Helical" evidence="7">
    <location>
        <begin position="115"/>
        <end position="139"/>
    </location>
</feature>
<evidence type="ECO:0000313" key="9">
    <source>
        <dbReference type="Proteomes" id="UP001054857"/>
    </source>
</evidence>
<feature type="region of interest" description="Disordered" evidence="6">
    <location>
        <begin position="485"/>
        <end position="549"/>
    </location>
</feature>
<feature type="transmembrane region" description="Helical" evidence="7">
    <location>
        <begin position="84"/>
        <end position="103"/>
    </location>
</feature>
<feature type="compositionally biased region" description="Gly residues" evidence="6">
    <location>
        <begin position="493"/>
        <end position="525"/>
    </location>
</feature>
<dbReference type="Pfam" id="PF03649">
    <property type="entry name" value="UPF0014"/>
    <property type="match status" value="1"/>
</dbReference>
<keyword evidence="5 7" id="KW-0472">Membrane</keyword>
<proteinExistence type="inferred from homology"/>
<keyword evidence="9" id="KW-1185">Reference proteome</keyword>
<feature type="transmembrane region" description="Helical" evidence="7">
    <location>
        <begin position="145"/>
        <end position="170"/>
    </location>
</feature>
<evidence type="ECO:0000313" key="8">
    <source>
        <dbReference type="EMBL" id="GFR48764.1"/>
    </source>
</evidence>
<dbReference type="Proteomes" id="UP001054857">
    <property type="component" value="Unassembled WGS sequence"/>
</dbReference>
<keyword evidence="4 7" id="KW-1133">Transmembrane helix</keyword>
<keyword evidence="3 7" id="KW-0812">Transmembrane</keyword>
<protein>
    <submittedName>
        <fullName evidence="8">Uncharacterized protein</fullName>
    </submittedName>
</protein>
<dbReference type="AlphaFoldDB" id="A0AAD3DVA8"/>
<evidence type="ECO:0000256" key="5">
    <source>
        <dbReference type="ARBA" id="ARBA00023136"/>
    </source>
</evidence>
<feature type="transmembrane region" description="Helical" evidence="7">
    <location>
        <begin position="25"/>
        <end position="45"/>
    </location>
</feature>
<gene>
    <name evidence="8" type="ORF">Agub_g10585</name>
</gene>
<organism evidence="8 9">
    <name type="scientific">Astrephomene gubernaculifera</name>
    <dbReference type="NCBI Taxonomy" id="47775"/>
    <lineage>
        <taxon>Eukaryota</taxon>
        <taxon>Viridiplantae</taxon>
        <taxon>Chlorophyta</taxon>
        <taxon>core chlorophytes</taxon>
        <taxon>Chlorophyceae</taxon>
        <taxon>CS clade</taxon>
        <taxon>Chlamydomonadales</taxon>
        <taxon>Astrephomenaceae</taxon>
        <taxon>Astrephomene</taxon>
    </lineage>
</organism>
<evidence type="ECO:0000256" key="7">
    <source>
        <dbReference type="SAM" id="Phobius"/>
    </source>
</evidence>
<reference evidence="8 9" key="1">
    <citation type="journal article" date="2021" name="Sci. Rep.">
        <title>Genome sequencing of the multicellular alga Astrephomene provides insights into convergent evolution of germ-soma differentiation.</title>
        <authorList>
            <person name="Yamashita S."/>
            <person name="Yamamoto K."/>
            <person name="Matsuzaki R."/>
            <person name="Suzuki S."/>
            <person name="Yamaguchi H."/>
            <person name="Hirooka S."/>
            <person name="Minakuchi Y."/>
            <person name="Miyagishima S."/>
            <person name="Kawachi M."/>
            <person name="Toyoda A."/>
            <person name="Nozaki H."/>
        </authorList>
    </citation>
    <scope>NUCLEOTIDE SEQUENCE [LARGE SCALE GENOMIC DNA]</scope>
    <source>
        <strain evidence="8 9">NIES-4017</strain>
    </source>
</reference>
<name>A0AAD3DVA8_9CHLO</name>
<evidence type="ECO:0000256" key="1">
    <source>
        <dbReference type="ARBA" id="ARBA00004141"/>
    </source>
</evidence>
<feature type="transmembrane region" description="Helical" evidence="7">
    <location>
        <begin position="57"/>
        <end position="78"/>
    </location>
</feature>
<dbReference type="EMBL" id="BMAR01000026">
    <property type="protein sequence ID" value="GFR48764.1"/>
    <property type="molecule type" value="Genomic_DNA"/>
</dbReference>
<dbReference type="InterPro" id="IPR005226">
    <property type="entry name" value="UPF0014_fam"/>
</dbReference>
<feature type="transmembrane region" description="Helical" evidence="7">
    <location>
        <begin position="210"/>
        <end position="232"/>
    </location>
</feature>
<feature type="non-terminal residue" evidence="8">
    <location>
        <position position="549"/>
    </location>
</feature>
<evidence type="ECO:0000256" key="2">
    <source>
        <dbReference type="ARBA" id="ARBA00005268"/>
    </source>
</evidence>
<dbReference type="GO" id="GO:0005886">
    <property type="term" value="C:plasma membrane"/>
    <property type="evidence" value="ECO:0007669"/>
    <property type="project" value="TreeGrafter"/>
</dbReference>
<feature type="transmembrane region" description="Helical" evidence="7">
    <location>
        <begin position="244"/>
        <end position="270"/>
    </location>
</feature>
<comment type="similarity">
    <text evidence="2">Belongs to the UPF0014 family.</text>
</comment>
<evidence type="ECO:0000256" key="4">
    <source>
        <dbReference type="ARBA" id="ARBA00022989"/>
    </source>
</evidence>
<evidence type="ECO:0000256" key="6">
    <source>
        <dbReference type="SAM" id="MobiDB-lite"/>
    </source>
</evidence>
<accession>A0AAD3DVA8</accession>